<gene>
    <name evidence="8" type="ORF">CD934_17755</name>
</gene>
<dbReference type="PANTHER" id="PTHR42689">
    <property type="entry name" value="ACETYL-COA ACYLTRANSFERASE FADA2 (3-KETOACYL-COA THIOLASE) (BETA-KETOTHIOLASE)-RELATED"/>
    <property type="match status" value="1"/>
</dbReference>
<dbReference type="NCBIfam" id="TIGR01930">
    <property type="entry name" value="AcCoA-C-Actrans"/>
    <property type="match status" value="1"/>
</dbReference>
<feature type="domain" description="Thiolase C-terminal" evidence="7">
    <location>
        <begin position="309"/>
        <end position="427"/>
    </location>
</feature>
<evidence type="ECO:0000259" key="7">
    <source>
        <dbReference type="Pfam" id="PF02803"/>
    </source>
</evidence>
<reference evidence="8 9" key="1">
    <citation type="submission" date="2017-07" db="EMBL/GenBank/DDBJ databases">
        <title>The Complete Genome of Streptomyces asterosporus-ZSY.</title>
        <authorList>
            <person name="Zhang S."/>
        </authorList>
    </citation>
    <scope>NUCLEOTIDE SEQUENCE [LARGE SCALE GENOMIC DNA]</scope>
    <source>
        <strain evidence="8 9">DSM 41452</strain>
    </source>
</reference>
<feature type="active site" description="Acyl-thioester intermediate" evidence="4">
    <location>
        <position position="97"/>
    </location>
</feature>
<dbReference type="PIRSF" id="PIRSF000429">
    <property type="entry name" value="Ac-CoA_Ac_transf"/>
    <property type="match status" value="1"/>
</dbReference>
<feature type="active site" description="Proton acceptor" evidence="4">
    <location>
        <position position="383"/>
    </location>
</feature>
<dbReference type="PANTHER" id="PTHR42689:SF1">
    <property type="entry name" value="ACETYL-COA ACYLTRANSFERASE FADA2 (3-KETOACYL-COA THIOLASE) (BETA-KETOTHIOLASE)-RELATED"/>
    <property type="match status" value="1"/>
</dbReference>
<dbReference type="InterPro" id="IPR016039">
    <property type="entry name" value="Thiolase-like"/>
</dbReference>
<evidence type="ECO:0000313" key="8">
    <source>
        <dbReference type="EMBL" id="QDI70339.1"/>
    </source>
</evidence>
<dbReference type="Pfam" id="PF02803">
    <property type="entry name" value="Thiolase_C"/>
    <property type="match status" value="1"/>
</dbReference>
<evidence type="ECO:0000313" key="9">
    <source>
        <dbReference type="Proteomes" id="UP000316215"/>
    </source>
</evidence>
<evidence type="ECO:0000256" key="4">
    <source>
        <dbReference type="PIRSR" id="PIRSR000429-1"/>
    </source>
</evidence>
<evidence type="ECO:0000256" key="2">
    <source>
        <dbReference type="ARBA" id="ARBA00022679"/>
    </source>
</evidence>
<dbReference type="EMBL" id="CP022310">
    <property type="protein sequence ID" value="QDI70339.1"/>
    <property type="molecule type" value="Genomic_DNA"/>
</dbReference>
<evidence type="ECO:0000256" key="5">
    <source>
        <dbReference type="RuleBase" id="RU003557"/>
    </source>
</evidence>
<feature type="active site" description="Proton acceptor" evidence="4">
    <location>
        <position position="414"/>
    </location>
</feature>
<dbReference type="CDD" id="cd00751">
    <property type="entry name" value="thiolase"/>
    <property type="match status" value="1"/>
</dbReference>
<evidence type="ECO:0000259" key="6">
    <source>
        <dbReference type="Pfam" id="PF00108"/>
    </source>
</evidence>
<dbReference type="KEGG" id="sast:CD934_17755"/>
<keyword evidence="3 5" id="KW-0012">Acyltransferase</keyword>
<dbReference type="GO" id="GO:0005829">
    <property type="term" value="C:cytosol"/>
    <property type="evidence" value="ECO:0007669"/>
    <property type="project" value="TreeGrafter"/>
</dbReference>
<organism evidence="8 9">
    <name type="scientific">Streptomyces calvus</name>
    <dbReference type="NCBI Taxonomy" id="67282"/>
    <lineage>
        <taxon>Bacteria</taxon>
        <taxon>Bacillati</taxon>
        <taxon>Actinomycetota</taxon>
        <taxon>Actinomycetes</taxon>
        <taxon>Kitasatosporales</taxon>
        <taxon>Streptomycetaceae</taxon>
        <taxon>Streptomyces</taxon>
    </lineage>
</organism>
<dbReference type="AlphaFoldDB" id="A0A514JSK2"/>
<accession>A0A514JSK2</accession>
<dbReference type="EC" id="2.3.1.9" evidence="8"/>
<comment type="similarity">
    <text evidence="1 5">Belongs to the thiolase-like superfamily. Thiolase family.</text>
</comment>
<dbReference type="Proteomes" id="UP000316215">
    <property type="component" value="Chromosome"/>
</dbReference>
<dbReference type="InterPro" id="IPR002155">
    <property type="entry name" value="Thiolase"/>
</dbReference>
<keyword evidence="2 5" id="KW-0808">Transferase</keyword>
<sequence length="428" mass="44886">MSTLKPATVRRVAIIGGSRVPFARSDGPYATASNQEMLTAALNGLVERYDLQEPGAVGELVAGAVLKHSRDFNLARETVLGSRLDARTPAYDIQQACGTGLQAVVAAANKIALGQTEAAIAGGADTASDAPLGVNDDLRKVLLEARRATSLGARLKALAKVRPGHLVPDIPRNAEPRTGLSMGEHAAVTARAWGITREAQDELAATSHQRLAAAYERGLFQDLVVPFRGLARDQNLRPGSTVEKLAALKPVFGLDHPQPTMTAGNSTPLTDGAALVLLASEEWAQERGLEPLAYLTAYETAAVDFVHGDVADGEDGLLMAPAYAVPRMLERAGLDLTDFDLVEVHEAFASQVLATLAAWEKRGLTPVDRARLNVAGSSLATGHPFAATGARIVATLAKLLAERDAPARGLISICAAGGQGVTAILERT</sequence>
<dbReference type="NCBIfam" id="NF006740">
    <property type="entry name" value="PRK09268.1"/>
    <property type="match status" value="1"/>
</dbReference>
<dbReference type="InterPro" id="IPR020617">
    <property type="entry name" value="Thiolase_C"/>
</dbReference>
<feature type="domain" description="Thiolase N-terminal" evidence="6">
    <location>
        <begin position="12"/>
        <end position="282"/>
    </location>
</feature>
<dbReference type="GO" id="GO:0003985">
    <property type="term" value="F:acetyl-CoA C-acetyltransferase activity"/>
    <property type="evidence" value="ECO:0007669"/>
    <property type="project" value="UniProtKB-EC"/>
</dbReference>
<name>A0A514JSK2_9ACTN</name>
<evidence type="ECO:0000256" key="3">
    <source>
        <dbReference type="ARBA" id="ARBA00023315"/>
    </source>
</evidence>
<dbReference type="SUPFAM" id="SSF53901">
    <property type="entry name" value="Thiolase-like"/>
    <property type="match status" value="2"/>
</dbReference>
<proteinExistence type="inferred from homology"/>
<evidence type="ECO:0000256" key="1">
    <source>
        <dbReference type="ARBA" id="ARBA00010982"/>
    </source>
</evidence>
<dbReference type="Pfam" id="PF00108">
    <property type="entry name" value="Thiolase_N"/>
    <property type="match status" value="1"/>
</dbReference>
<dbReference type="Gene3D" id="3.40.47.10">
    <property type="match status" value="1"/>
</dbReference>
<dbReference type="InterPro" id="IPR020616">
    <property type="entry name" value="Thiolase_N"/>
</dbReference>
<dbReference type="RefSeq" id="WP_142232550.1">
    <property type="nucleotide sequence ID" value="NZ_CP022310.1"/>
</dbReference>
<keyword evidence="9" id="KW-1185">Reference proteome</keyword>
<protein>
    <submittedName>
        <fullName evidence="8">Acetyl-CoA acetyltransferase</fullName>
        <ecNumber evidence="8">2.3.1.9</ecNumber>
    </submittedName>
</protein>
<dbReference type="InterPro" id="IPR050521">
    <property type="entry name" value="3-ketoacyl-CoA_Thiolase"/>
</dbReference>